<reference evidence="1 2" key="1">
    <citation type="journal article" date="2018" name="Evol. Lett.">
        <title>Horizontal gene cluster transfer increased hallucinogenic mushroom diversity.</title>
        <authorList>
            <person name="Reynolds H.T."/>
            <person name="Vijayakumar V."/>
            <person name="Gluck-Thaler E."/>
            <person name="Korotkin H.B."/>
            <person name="Matheny P.B."/>
            <person name="Slot J.C."/>
        </authorList>
    </citation>
    <scope>NUCLEOTIDE SEQUENCE [LARGE SCALE GENOMIC DNA]</scope>
    <source>
        <strain evidence="1 2">2631</strain>
    </source>
</reference>
<keyword evidence="2" id="KW-1185">Reference proteome</keyword>
<organism evidence="1 2">
    <name type="scientific">Psilocybe cyanescens</name>
    <dbReference type="NCBI Taxonomy" id="93625"/>
    <lineage>
        <taxon>Eukaryota</taxon>
        <taxon>Fungi</taxon>
        <taxon>Dikarya</taxon>
        <taxon>Basidiomycota</taxon>
        <taxon>Agaricomycotina</taxon>
        <taxon>Agaricomycetes</taxon>
        <taxon>Agaricomycetidae</taxon>
        <taxon>Agaricales</taxon>
        <taxon>Agaricineae</taxon>
        <taxon>Strophariaceae</taxon>
        <taxon>Psilocybe</taxon>
    </lineage>
</organism>
<gene>
    <name evidence="1" type="ORF">CVT25_005508</name>
</gene>
<accession>A0A409X6C5</accession>
<proteinExistence type="predicted"/>
<dbReference type="AlphaFoldDB" id="A0A409X6C5"/>
<dbReference type="STRING" id="93625.A0A409X6C5"/>
<protein>
    <submittedName>
        <fullName evidence="1">Uncharacterized protein</fullName>
    </submittedName>
</protein>
<evidence type="ECO:0000313" key="2">
    <source>
        <dbReference type="Proteomes" id="UP000283269"/>
    </source>
</evidence>
<sequence>MWSCSHLSTTRLFATDKKNARLSNPHIGLVDVFDAPATIRTIRARVIEGKEGLSAKYVMPVTDDDRRVEGTPFTVSDVEEFKKNWAIFAEGSMS</sequence>
<evidence type="ECO:0000313" key="1">
    <source>
        <dbReference type="EMBL" id="PPQ86287.1"/>
    </source>
</evidence>
<dbReference type="Proteomes" id="UP000283269">
    <property type="component" value="Unassembled WGS sequence"/>
</dbReference>
<comment type="caution">
    <text evidence="1">The sequence shown here is derived from an EMBL/GenBank/DDBJ whole genome shotgun (WGS) entry which is preliminary data.</text>
</comment>
<name>A0A409X6C5_PSICY</name>
<dbReference type="InParanoid" id="A0A409X6C5"/>
<dbReference type="OrthoDB" id="539213at2759"/>
<dbReference type="EMBL" id="NHYD01002523">
    <property type="protein sequence ID" value="PPQ86287.1"/>
    <property type="molecule type" value="Genomic_DNA"/>
</dbReference>